<organism evidence="2 3">
    <name type="scientific">Nitzschia inconspicua</name>
    <dbReference type="NCBI Taxonomy" id="303405"/>
    <lineage>
        <taxon>Eukaryota</taxon>
        <taxon>Sar</taxon>
        <taxon>Stramenopiles</taxon>
        <taxon>Ochrophyta</taxon>
        <taxon>Bacillariophyta</taxon>
        <taxon>Bacillariophyceae</taxon>
        <taxon>Bacillariophycidae</taxon>
        <taxon>Bacillariales</taxon>
        <taxon>Bacillariaceae</taxon>
        <taxon>Nitzschia</taxon>
    </lineage>
</organism>
<dbReference type="Proteomes" id="UP000693970">
    <property type="component" value="Unassembled WGS sequence"/>
</dbReference>
<feature type="domain" description="HTH OST-type" evidence="1">
    <location>
        <begin position="909"/>
        <end position="988"/>
    </location>
</feature>
<dbReference type="GO" id="GO:0070042">
    <property type="term" value="F:rRNA (uridine-N3-)-methyltransferase activity"/>
    <property type="evidence" value="ECO:0007669"/>
    <property type="project" value="InterPro"/>
</dbReference>
<dbReference type="Pfam" id="PF10354">
    <property type="entry name" value="BMT5-like"/>
    <property type="match status" value="1"/>
</dbReference>
<keyword evidence="3" id="KW-1185">Reference proteome</keyword>
<reference evidence="2" key="2">
    <citation type="submission" date="2021-04" db="EMBL/GenBank/DDBJ databases">
        <authorList>
            <person name="Podell S."/>
        </authorList>
    </citation>
    <scope>NUCLEOTIDE SEQUENCE</scope>
    <source>
        <strain evidence="2">Hildebrandi</strain>
    </source>
</reference>
<dbReference type="GO" id="GO:0005737">
    <property type="term" value="C:cytoplasm"/>
    <property type="evidence" value="ECO:0007669"/>
    <property type="project" value="TreeGrafter"/>
</dbReference>
<gene>
    <name evidence="2" type="ORF">IV203_034987</name>
</gene>
<evidence type="ECO:0000313" key="2">
    <source>
        <dbReference type="EMBL" id="KAG7359889.1"/>
    </source>
</evidence>
<name>A0A9K3LDV0_9STRA</name>
<dbReference type="EMBL" id="JAGRRH010000013">
    <property type="protein sequence ID" value="KAG7359889.1"/>
    <property type="molecule type" value="Genomic_DNA"/>
</dbReference>
<sequence length="1065" mass="121373">MLAYHRVRPNGWSLCNWQSHRCFNQVFRHSSKQRDFSFGDLLGDIQKEFNSRWDFYKKTTQNLNQILRLQSKLASRADWNDKLTEREKRMINEHLGEATLATLEKKGNITSEDEKLLLRYGLLEAIEKFPAMSDEEKKFAKDSVQQSVQNTPSLRPNGLPVNGDILRSFEKYKRVLKSPFVSSINVVQNADIKSPFGPMSSALSIEEFGPPIQLKHLMLHFGHPVPLKRIILTIVTDAVISPAKSVSMVVADELGQHVLMQIYNLREAEVVIRGFTPGARYILKNPFLKPGRDAVPFLRVDQPFDLIRLDLPPLEGKILVVGDGDFSFSVALANSNSIRGSAAITATSLDSLDQVKVRYRNGGKNLRVLSSVANVTVRHGIDATKLEHVFDEEEFDSIVWNFPYPEEQVIARFGEGKRLISGFLKSSKNCLALNGRIYLTLAHKQGGTSYEVASNHGWNLEEVARNLHFDIIDALPFAAEDFTGYSPKRAYNDESFPHSDSRTHILTRKDAPIQNGAAERSTVSSLLAFLADFRWGSLGWQSQHWTDAVEDLRPYCTKYKTARSLYEAALSFGTAIEYLQNSPHDQIQHTLPSSDFIVSLAKVHKTIHGELLVRLRRDDFDSAMLATKAALSSMFSEASKEEFMENEMTSVQNLTDCLRILRKEIPRSLHKHSNEVENLKEVENCLIVLSNLAMHIHFGDKKSVLLFQISSEFFPTNPLLVLRHAHALANSELKDMQDTSEEVLREIQSLAERAMNLSPEGSPIYLSAAYLWGAMEIRRPRESADWSKAAEHFEKCINWMEECERLLPRAYINLAYVSFMKCKGESNPFQMFQNMHADVREYFSLGVKAEAKTLPFFSSQEKFPIQRFLAALLINKSKKDKEKRSDEMTRSNSSLDGNREVDSLRCRNDRMKFFENLKQLLKSWESGDQKNPLHVSLVKEQYHTVFGKPIPTREKETLLELLKKAEIRGCCRLEQNEDGKTWVIRQSTLATTFANLAALSKLTLEGRVSTDISHLKKLYREHFGESMPLEDHETLLDFLKKAEEKGYCKLSKKKRGAWVISAPKI</sequence>
<comment type="caution">
    <text evidence="2">The sequence shown here is derived from an EMBL/GenBank/DDBJ whole genome shotgun (WGS) entry which is preliminary data.</text>
</comment>
<protein>
    <recommendedName>
        <fullName evidence="1">HTH OST-type domain-containing protein</fullName>
    </recommendedName>
</protein>
<dbReference type="InterPro" id="IPR019446">
    <property type="entry name" value="BMT5-like"/>
</dbReference>
<proteinExistence type="predicted"/>
<dbReference type="GO" id="GO:0070475">
    <property type="term" value="P:rRNA base methylation"/>
    <property type="evidence" value="ECO:0007669"/>
    <property type="project" value="InterPro"/>
</dbReference>
<dbReference type="OrthoDB" id="273345at2759"/>
<dbReference type="PANTHER" id="PTHR11538:SF26">
    <property type="entry name" value="FERREDOXIN-FOLD ANTICODON-BINDING DOMAIN-CONTAINING PROTEIN 1"/>
    <property type="match status" value="1"/>
</dbReference>
<evidence type="ECO:0000259" key="1">
    <source>
        <dbReference type="PROSITE" id="PS51644"/>
    </source>
</evidence>
<dbReference type="InterPro" id="IPR025605">
    <property type="entry name" value="OST-HTH/LOTUS_dom"/>
</dbReference>
<dbReference type="PROSITE" id="PS51644">
    <property type="entry name" value="HTH_OST"/>
    <property type="match status" value="1"/>
</dbReference>
<accession>A0A9K3LDV0</accession>
<reference evidence="2" key="1">
    <citation type="journal article" date="2021" name="Sci. Rep.">
        <title>Diploid genomic architecture of Nitzschia inconspicua, an elite biomass production diatom.</title>
        <authorList>
            <person name="Oliver A."/>
            <person name="Podell S."/>
            <person name="Pinowska A."/>
            <person name="Traller J.C."/>
            <person name="Smith S.R."/>
            <person name="McClure R."/>
            <person name="Beliaev A."/>
            <person name="Bohutskyi P."/>
            <person name="Hill E.A."/>
            <person name="Rabines A."/>
            <person name="Zheng H."/>
            <person name="Allen L.Z."/>
            <person name="Kuo A."/>
            <person name="Grigoriev I.V."/>
            <person name="Allen A.E."/>
            <person name="Hazlebeck D."/>
            <person name="Allen E.E."/>
        </authorList>
    </citation>
    <scope>NUCLEOTIDE SEQUENCE</scope>
    <source>
        <strain evidence="2">Hildebrandi</strain>
    </source>
</reference>
<evidence type="ECO:0000313" key="3">
    <source>
        <dbReference type="Proteomes" id="UP000693970"/>
    </source>
</evidence>
<dbReference type="AlphaFoldDB" id="A0A9K3LDV0"/>
<dbReference type="PANTHER" id="PTHR11538">
    <property type="entry name" value="PHENYLALANYL-TRNA SYNTHETASE"/>
    <property type="match status" value="1"/>
</dbReference>